<name>A0A3M6U9J1_POCDA</name>
<dbReference type="Pfam" id="PF06825">
    <property type="entry name" value="HSBP1"/>
    <property type="match status" value="1"/>
</dbReference>
<dbReference type="Gene3D" id="1.20.5.430">
    <property type="match status" value="1"/>
</dbReference>
<accession>A0A3M6U9J1</accession>
<comment type="similarity">
    <text evidence="1">Belongs to the HSBP1 family.</text>
</comment>
<feature type="non-terminal residue" evidence="3">
    <location>
        <position position="77"/>
    </location>
</feature>
<dbReference type="EMBL" id="RCHS01002005">
    <property type="protein sequence ID" value="RMX50209.1"/>
    <property type="molecule type" value="Genomic_DNA"/>
</dbReference>
<evidence type="ECO:0000313" key="4">
    <source>
        <dbReference type="Proteomes" id="UP000275408"/>
    </source>
</evidence>
<reference evidence="3 4" key="1">
    <citation type="journal article" date="2018" name="Sci. Rep.">
        <title>Comparative analysis of the Pocillopora damicornis genome highlights role of immune system in coral evolution.</title>
        <authorList>
            <person name="Cunning R."/>
            <person name="Bay R.A."/>
            <person name="Gillette P."/>
            <person name="Baker A.C."/>
            <person name="Traylor-Knowles N."/>
        </authorList>
    </citation>
    <scope>NUCLEOTIDE SEQUENCE [LARGE SCALE GENOMIC DNA]</scope>
    <source>
        <strain evidence="3">RSMAS</strain>
        <tissue evidence="3">Whole animal</tissue>
    </source>
</reference>
<dbReference type="AlphaFoldDB" id="A0A3M6U9J1"/>
<gene>
    <name evidence="3" type="ORF">pdam_00004816</name>
</gene>
<evidence type="ECO:0000313" key="3">
    <source>
        <dbReference type="EMBL" id="RMX50209.1"/>
    </source>
</evidence>
<keyword evidence="4" id="KW-1185">Reference proteome</keyword>
<proteinExistence type="inferred from homology"/>
<evidence type="ECO:0000256" key="1">
    <source>
        <dbReference type="ARBA" id="ARBA00006349"/>
    </source>
</evidence>
<protein>
    <submittedName>
        <fullName evidence="3">Uncharacterized protein</fullName>
    </submittedName>
</protein>
<dbReference type="InterPro" id="IPR009643">
    <property type="entry name" value="HS1-bd"/>
</dbReference>
<evidence type="ECO:0000256" key="2">
    <source>
        <dbReference type="SAM" id="MobiDB-lite"/>
    </source>
</evidence>
<organism evidence="3 4">
    <name type="scientific">Pocillopora damicornis</name>
    <name type="common">Cauliflower coral</name>
    <name type="synonym">Millepora damicornis</name>
    <dbReference type="NCBI Taxonomy" id="46731"/>
    <lineage>
        <taxon>Eukaryota</taxon>
        <taxon>Metazoa</taxon>
        <taxon>Cnidaria</taxon>
        <taxon>Anthozoa</taxon>
        <taxon>Hexacorallia</taxon>
        <taxon>Scleractinia</taxon>
        <taxon>Astrocoeniina</taxon>
        <taxon>Pocilloporidae</taxon>
        <taxon>Pocillopora</taxon>
    </lineage>
</organism>
<feature type="compositionally biased region" description="Basic and acidic residues" evidence="2">
    <location>
        <begin position="1"/>
        <end position="12"/>
    </location>
</feature>
<dbReference type="GO" id="GO:0003714">
    <property type="term" value="F:transcription corepressor activity"/>
    <property type="evidence" value="ECO:0007669"/>
    <property type="project" value="InterPro"/>
</dbReference>
<feature type="compositionally biased region" description="Polar residues" evidence="2">
    <location>
        <begin position="15"/>
        <end position="27"/>
    </location>
</feature>
<feature type="region of interest" description="Disordered" evidence="2">
    <location>
        <begin position="1"/>
        <end position="30"/>
    </location>
</feature>
<comment type="caution">
    <text evidence="3">The sequence shown here is derived from an EMBL/GenBank/DDBJ whole genome shotgun (WGS) entry which is preliminary data.</text>
</comment>
<dbReference type="Proteomes" id="UP000275408">
    <property type="component" value="Unassembled WGS sequence"/>
</dbReference>
<sequence length="77" mass="8675">MADTETKVKIEDTDPQSTNLASTNARQVSADVRPDHHKKYPLLEFIIGVYTLRLLDDMSTRIDDLEKNIGDLMNQAG</sequence>